<evidence type="ECO:0000313" key="2">
    <source>
        <dbReference type="EMBL" id="KLE01482.1"/>
    </source>
</evidence>
<keyword evidence="1" id="KW-0472">Membrane</keyword>
<keyword evidence="1" id="KW-0812">Transmembrane</keyword>
<reference evidence="2 3" key="1">
    <citation type="submission" date="2014-01" db="EMBL/GenBank/DDBJ databases">
        <title>Development of a Comparative Genomic Fingerprinting Assay for High Resolution Genotyping of Arcobacter butzleri.</title>
        <authorList>
            <person name="Webb A.L."/>
            <person name="Inglis G.D."/>
            <person name="Kruczkiewicz P."/>
            <person name="Selinger L.B."/>
            <person name="Taboada E.N."/>
        </authorList>
    </citation>
    <scope>NUCLEOTIDE SEQUENCE [LARGE SCALE GENOMIC DNA]</scope>
    <source>
        <strain evidence="2 3">L351</strain>
    </source>
</reference>
<dbReference type="AlphaFoldDB" id="A0A837J5U5"/>
<protein>
    <submittedName>
        <fullName evidence="2">Uncharacterized protein</fullName>
    </submittedName>
</protein>
<proteinExistence type="predicted"/>
<keyword evidence="1" id="KW-1133">Transmembrane helix</keyword>
<dbReference type="Proteomes" id="UP000035526">
    <property type="component" value="Unassembled WGS sequence"/>
</dbReference>
<evidence type="ECO:0000256" key="1">
    <source>
        <dbReference type="SAM" id="Phobius"/>
    </source>
</evidence>
<sequence length="33" mass="3943">MEYISELIWLSIWPLVIYLGYKISIKNATKDIK</sequence>
<evidence type="ECO:0000313" key="3">
    <source>
        <dbReference type="Proteomes" id="UP000035526"/>
    </source>
</evidence>
<dbReference type="EMBL" id="JAIS01000070">
    <property type="protein sequence ID" value="KLE01482.1"/>
    <property type="molecule type" value="Genomic_DNA"/>
</dbReference>
<gene>
    <name evidence="2" type="ORF">AF76_04560</name>
</gene>
<name>A0A837J5U5_9BACT</name>
<feature type="transmembrane region" description="Helical" evidence="1">
    <location>
        <begin position="6"/>
        <end position="25"/>
    </location>
</feature>
<comment type="caution">
    <text evidence="2">The sequence shown here is derived from an EMBL/GenBank/DDBJ whole genome shotgun (WGS) entry which is preliminary data.</text>
</comment>
<accession>A0A837J5U5</accession>
<organism evidence="2 3">
    <name type="scientific">Aliarcobacter butzleri L351</name>
    <dbReference type="NCBI Taxonomy" id="1447259"/>
    <lineage>
        <taxon>Bacteria</taxon>
        <taxon>Pseudomonadati</taxon>
        <taxon>Campylobacterota</taxon>
        <taxon>Epsilonproteobacteria</taxon>
        <taxon>Campylobacterales</taxon>
        <taxon>Arcobacteraceae</taxon>
        <taxon>Aliarcobacter</taxon>
    </lineage>
</organism>